<protein>
    <submittedName>
        <fullName evidence="2">Pex19 protein</fullName>
    </submittedName>
</protein>
<feature type="region of interest" description="Disordered" evidence="1">
    <location>
        <begin position="1"/>
        <end position="142"/>
    </location>
</feature>
<keyword evidence="3" id="KW-1185">Reference proteome</keyword>
<feature type="compositionally biased region" description="Low complexity" evidence="1">
    <location>
        <begin position="81"/>
        <end position="97"/>
    </location>
</feature>
<evidence type="ECO:0000256" key="1">
    <source>
        <dbReference type="SAM" id="MobiDB-lite"/>
    </source>
</evidence>
<dbReference type="PANTHER" id="PTHR12774:SF2">
    <property type="entry name" value="PEROXISOMAL BIOGENESIS FACTOR 19"/>
    <property type="match status" value="1"/>
</dbReference>
<feature type="compositionally biased region" description="Basic and acidic residues" evidence="1">
    <location>
        <begin position="115"/>
        <end position="127"/>
    </location>
</feature>
<gene>
    <name evidence="2" type="ORF">EV356DRAFT_390436</name>
</gene>
<dbReference type="GO" id="GO:0045046">
    <property type="term" value="P:protein import into peroxisome membrane"/>
    <property type="evidence" value="ECO:0007669"/>
    <property type="project" value="TreeGrafter"/>
</dbReference>
<feature type="compositionally biased region" description="Basic and acidic residues" evidence="1">
    <location>
        <begin position="1"/>
        <end position="10"/>
    </location>
</feature>
<dbReference type="Pfam" id="PF04614">
    <property type="entry name" value="Pex19"/>
    <property type="match status" value="1"/>
</dbReference>
<dbReference type="Proteomes" id="UP000800092">
    <property type="component" value="Unassembled WGS sequence"/>
</dbReference>
<evidence type="ECO:0000313" key="2">
    <source>
        <dbReference type="EMBL" id="KAF2229359.1"/>
    </source>
</evidence>
<dbReference type="InterPro" id="IPR006708">
    <property type="entry name" value="Pex19"/>
</dbReference>
<evidence type="ECO:0000313" key="3">
    <source>
        <dbReference type="Proteomes" id="UP000800092"/>
    </source>
</evidence>
<dbReference type="InterPro" id="IPR038322">
    <property type="entry name" value="Pex19_C_sf"/>
</dbReference>
<organism evidence="2 3">
    <name type="scientific">Viridothelium virens</name>
    <name type="common">Speckled blister lichen</name>
    <name type="synonym">Trypethelium virens</name>
    <dbReference type="NCBI Taxonomy" id="1048519"/>
    <lineage>
        <taxon>Eukaryota</taxon>
        <taxon>Fungi</taxon>
        <taxon>Dikarya</taxon>
        <taxon>Ascomycota</taxon>
        <taxon>Pezizomycotina</taxon>
        <taxon>Dothideomycetes</taxon>
        <taxon>Dothideomycetes incertae sedis</taxon>
        <taxon>Trypetheliales</taxon>
        <taxon>Trypetheliaceae</taxon>
        <taxon>Viridothelium</taxon>
    </lineage>
</organism>
<reference evidence="2" key="1">
    <citation type="journal article" date="2020" name="Stud. Mycol.">
        <title>101 Dothideomycetes genomes: a test case for predicting lifestyles and emergence of pathogens.</title>
        <authorList>
            <person name="Haridas S."/>
            <person name="Albert R."/>
            <person name="Binder M."/>
            <person name="Bloem J."/>
            <person name="Labutti K."/>
            <person name="Salamov A."/>
            <person name="Andreopoulos B."/>
            <person name="Baker S."/>
            <person name="Barry K."/>
            <person name="Bills G."/>
            <person name="Bluhm B."/>
            <person name="Cannon C."/>
            <person name="Castanera R."/>
            <person name="Culley D."/>
            <person name="Daum C."/>
            <person name="Ezra D."/>
            <person name="Gonzalez J."/>
            <person name="Henrissat B."/>
            <person name="Kuo A."/>
            <person name="Liang C."/>
            <person name="Lipzen A."/>
            <person name="Lutzoni F."/>
            <person name="Magnuson J."/>
            <person name="Mondo S."/>
            <person name="Nolan M."/>
            <person name="Ohm R."/>
            <person name="Pangilinan J."/>
            <person name="Park H.-J."/>
            <person name="Ramirez L."/>
            <person name="Alfaro M."/>
            <person name="Sun H."/>
            <person name="Tritt A."/>
            <person name="Yoshinaga Y."/>
            <person name="Zwiers L.-H."/>
            <person name="Turgeon B."/>
            <person name="Goodwin S."/>
            <person name="Spatafora J."/>
            <person name="Crous P."/>
            <person name="Grigoriev I."/>
        </authorList>
    </citation>
    <scope>NUCLEOTIDE SEQUENCE</scope>
    <source>
        <strain evidence="2">Tuck. ex Michener</strain>
    </source>
</reference>
<dbReference type="EMBL" id="ML991866">
    <property type="protein sequence ID" value="KAF2229359.1"/>
    <property type="molecule type" value="Genomic_DNA"/>
</dbReference>
<feature type="compositionally biased region" description="Basic and acidic residues" evidence="1">
    <location>
        <begin position="61"/>
        <end position="76"/>
    </location>
</feature>
<feature type="region of interest" description="Disordered" evidence="1">
    <location>
        <begin position="252"/>
        <end position="279"/>
    </location>
</feature>
<sequence length="279" mass="31148">MVLDEFKATKLDSNSPSASKQPSTSQEATTIAPEDKETKPDPDDEEFAKQLQAGMAELLGDMDKDPEMKKQFEELMKGLGADATATEDTATSTNSTEQAGKSKGQKTGEDSFQETIRKTMERMRESGDQASAAATSSSQDDMFAQMMKEMEKSGLDGDENEENFSKMLLGMMEQLTNKDILYEPMKELNDKFPAWMKENREKTSKEDVARYEEQQKLVSEIVARFETSGYADEKAEDREYIVERMQKMQAVGAPPPDLVGDMNATQEALGDMDSQCPQQ</sequence>
<dbReference type="GO" id="GO:0005778">
    <property type="term" value="C:peroxisomal membrane"/>
    <property type="evidence" value="ECO:0007669"/>
    <property type="project" value="TreeGrafter"/>
</dbReference>
<accession>A0A6A6GUQ3</accession>
<dbReference type="PANTHER" id="PTHR12774">
    <property type="entry name" value="PEROXISOMAL BIOGENESIS FACTOR 19"/>
    <property type="match status" value="1"/>
</dbReference>
<feature type="compositionally biased region" description="Polar residues" evidence="1">
    <location>
        <begin position="11"/>
        <end position="29"/>
    </location>
</feature>
<dbReference type="GO" id="GO:0033328">
    <property type="term" value="F:peroxisome membrane targeting sequence binding"/>
    <property type="evidence" value="ECO:0007669"/>
    <property type="project" value="TreeGrafter"/>
</dbReference>
<proteinExistence type="predicted"/>
<name>A0A6A6GUQ3_VIRVR</name>
<dbReference type="AlphaFoldDB" id="A0A6A6GUQ3"/>
<dbReference type="OrthoDB" id="21292at2759"/>
<dbReference type="Gene3D" id="1.20.120.900">
    <property type="entry name" value="Pex19, mPTS binding domain"/>
    <property type="match status" value="1"/>
</dbReference>